<dbReference type="RefSeq" id="WP_092437899.1">
    <property type="nucleotide sequence ID" value="NZ_FMYP01000026.1"/>
</dbReference>
<keyword evidence="4" id="KW-1185">Reference proteome</keyword>
<organism evidence="3 4">
    <name type="scientific">Williamwhitmania taraxaci</name>
    <dbReference type="NCBI Taxonomy" id="1640674"/>
    <lineage>
        <taxon>Bacteria</taxon>
        <taxon>Pseudomonadati</taxon>
        <taxon>Bacteroidota</taxon>
        <taxon>Bacteroidia</taxon>
        <taxon>Bacteroidales</taxon>
        <taxon>Williamwhitmaniaceae</taxon>
        <taxon>Williamwhitmania</taxon>
    </lineage>
</organism>
<dbReference type="STRING" id="1640674.SAMN05216323_102627"/>
<gene>
    <name evidence="3" type="ORF">SAMN05216323_102627</name>
</gene>
<keyword evidence="1" id="KW-1133">Transmembrane helix</keyword>
<dbReference type="PANTHER" id="PTHR39200:SF1">
    <property type="entry name" value="AUTO-TRANSPORTER ADHESIN HEAD GIN DOMAIN-CONTAINING PROTEIN-RELATED"/>
    <property type="match status" value="1"/>
</dbReference>
<dbReference type="OrthoDB" id="1064915at2"/>
<feature type="transmembrane region" description="Helical" evidence="1">
    <location>
        <begin position="37"/>
        <end position="56"/>
    </location>
</feature>
<keyword evidence="1" id="KW-0812">Transmembrane</keyword>
<reference evidence="3 4" key="1">
    <citation type="submission" date="2016-09" db="EMBL/GenBank/DDBJ databases">
        <authorList>
            <person name="Capua I."/>
            <person name="De Benedictis P."/>
            <person name="Joannis T."/>
            <person name="Lombin L.H."/>
            <person name="Cattoli G."/>
        </authorList>
    </citation>
    <scope>NUCLEOTIDE SEQUENCE [LARGE SCALE GENOMIC DNA]</scope>
    <source>
        <strain evidence="3 4">A7P-90m</strain>
    </source>
</reference>
<evidence type="ECO:0000259" key="2">
    <source>
        <dbReference type="Pfam" id="PF10988"/>
    </source>
</evidence>
<dbReference type="EMBL" id="FMYP01000026">
    <property type="protein sequence ID" value="SDC33288.1"/>
    <property type="molecule type" value="Genomic_DNA"/>
</dbReference>
<dbReference type="Gene3D" id="2.160.20.120">
    <property type="match status" value="1"/>
</dbReference>
<sequence>MQRKILTGVFRASSSANNCSGVYKKPILIIRAMKKSGFIFGVFVILTLGMSCSFTTPSTGGPVVKETRDVTGYTEVALAVPADVYVEQGSAFSFTIEGPADALKEIETTVDGSTLKIKWKTKWFNWNSNENLKIYITAPTYTGFSIAGSGGFYAKLGLKVENLELAIAGSGDIVISSVEATNLKASIAGSGDVKLNAGKTNALSGSISGSGSISAAGVEAVDAKVRIAGSGDCSVWATGALDAGISGSGDIKYKGSPKLSAKVSGSGEIEPVK</sequence>
<feature type="domain" description="Putative auto-transporter adhesin head GIN" evidence="2">
    <location>
        <begin position="73"/>
        <end position="257"/>
    </location>
</feature>
<dbReference type="Pfam" id="PF10988">
    <property type="entry name" value="DUF2807"/>
    <property type="match status" value="1"/>
</dbReference>
<protein>
    <submittedName>
        <fullName evidence="3">Putative auto-transporter adhesin, head GIN domain</fullName>
    </submittedName>
</protein>
<dbReference type="AlphaFoldDB" id="A0A1G6KR23"/>
<evidence type="ECO:0000313" key="3">
    <source>
        <dbReference type="EMBL" id="SDC33288.1"/>
    </source>
</evidence>
<dbReference type="InterPro" id="IPR021255">
    <property type="entry name" value="DUF2807"/>
</dbReference>
<keyword evidence="1" id="KW-0472">Membrane</keyword>
<accession>A0A1G6KR23</accession>
<dbReference type="Proteomes" id="UP000199452">
    <property type="component" value="Unassembled WGS sequence"/>
</dbReference>
<dbReference type="PANTHER" id="PTHR39200">
    <property type="entry name" value="HYPOTHETICAL EXPORTED PROTEIN"/>
    <property type="match status" value="1"/>
</dbReference>
<evidence type="ECO:0000256" key="1">
    <source>
        <dbReference type="SAM" id="Phobius"/>
    </source>
</evidence>
<proteinExistence type="predicted"/>
<name>A0A1G6KR23_9BACT</name>
<evidence type="ECO:0000313" key="4">
    <source>
        <dbReference type="Proteomes" id="UP000199452"/>
    </source>
</evidence>